<feature type="non-terminal residue" evidence="1">
    <location>
        <position position="1"/>
    </location>
</feature>
<name>A0A0F9E4M8_9ZZZZ</name>
<dbReference type="EMBL" id="LAZR01026369">
    <property type="protein sequence ID" value="KKL68969.1"/>
    <property type="molecule type" value="Genomic_DNA"/>
</dbReference>
<protein>
    <submittedName>
        <fullName evidence="1">Uncharacterized protein</fullName>
    </submittedName>
</protein>
<feature type="non-terminal residue" evidence="1">
    <location>
        <position position="669"/>
    </location>
</feature>
<sequence length="669" mass="73319">VVQRARELGLNARLETQGHSSLEELRQVAEQVQTTLDSPELREDGPVITLTTGPARRYVLMPHNDVLAPDAGLRIQALRLALESPLDGTTHVAEQTAEQIKARAGDLESVRSTVWQRAAGTIRDLLLHDFRYTSKALVRLEGLKWSESGEAINAVADGLFKSTPESIREELPEALRGPWRLPAIREQAVLAARQAVTKGQDMVSSYLDGAGLLLLGGDLSPHRLIILALLQSVRGDAGEPLAISDLLKEPAPQVRQLAGECVQTIWQEVLASQDPMVVQVGLGTVLALRPHLTDDWLAERDRRNQFNGLLLALLRDAADPADRPELKVTAASAALIHAQAKYWLRYLDDRGSAVFPEPERRVAVAWWLGRRYFRIAQGLTKAHEIPLPALPEYLDSQRQYAEHIEGELMLRTALSPIPKGMIRLQTLTRSNPIASATIAMLAPPGQDEDATEDAAGAMTAHRGLKEPSELLAVAVRDRIVDVGWNSAFLADGALLDAGGPDAEDVLPWCWLDPPCRSMPRLIRAYYGKHVDLLGRDRMLKIELAETFSRPGYLAEELSRLGERVKEEDPFVAYACQAVYNLAEAGYALHEEFRRQLDPVDINVIAGFAPPMSSMSLLGLAGTIKSLMVAGHRDDVGWLHGKLVGLNVKELSDGDLGEMVMVLANAAVLG</sequence>
<dbReference type="AlphaFoldDB" id="A0A0F9E4M8"/>
<organism evidence="1">
    <name type="scientific">marine sediment metagenome</name>
    <dbReference type="NCBI Taxonomy" id="412755"/>
    <lineage>
        <taxon>unclassified sequences</taxon>
        <taxon>metagenomes</taxon>
        <taxon>ecological metagenomes</taxon>
    </lineage>
</organism>
<gene>
    <name evidence="1" type="ORF">LCGC14_2119670</name>
</gene>
<proteinExistence type="predicted"/>
<comment type="caution">
    <text evidence="1">The sequence shown here is derived from an EMBL/GenBank/DDBJ whole genome shotgun (WGS) entry which is preliminary data.</text>
</comment>
<evidence type="ECO:0000313" key="1">
    <source>
        <dbReference type="EMBL" id="KKL68969.1"/>
    </source>
</evidence>
<reference evidence="1" key="1">
    <citation type="journal article" date="2015" name="Nature">
        <title>Complex archaea that bridge the gap between prokaryotes and eukaryotes.</title>
        <authorList>
            <person name="Spang A."/>
            <person name="Saw J.H."/>
            <person name="Jorgensen S.L."/>
            <person name="Zaremba-Niedzwiedzka K."/>
            <person name="Martijn J."/>
            <person name="Lind A.E."/>
            <person name="van Eijk R."/>
            <person name="Schleper C."/>
            <person name="Guy L."/>
            <person name="Ettema T.J."/>
        </authorList>
    </citation>
    <scope>NUCLEOTIDE SEQUENCE</scope>
</reference>
<accession>A0A0F9E4M8</accession>